<dbReference type="RefSeq" id="XP_007771250.1">
    <property type="nucleotide sequence ID" value="XM_007773060.1"/>
</dbReference>
<dbReference type="AlphaFoldDB" id="A0A5M3MGI4"/>
<dbReference type="GO" id="GO:0006508">
    <property type="term" value="P:proteolysis"/>
    <property type="evidence" value="ECO:0007669"/>
    <property type="project" value="TreeGrafter"/>
</dbReference>
<comment type="caution">
    <text evidence="2">The sequence shown here is derived from an EMBL/GenBank/DDBJ whole genome shotgun (WGS) entry which is preliminary data.</text>
</comment>
<dbReference type="Proteomes" id="UP000053558">
    <property type="component" value="Unassembled WGS sequence"/>
</dbReference>
<keyword evidence="3" id="KW-1185">Reference proteome</keyword>
<organism evidence="2 3">
    <name type="scientific">Coniophora puteana (strain RWD-64-598)</name>
    <name type="common">Brown rot fungus</name>
    <dbReference type="NCBI Taxonomy" id="741705"/>
    <lineage>
        <taxon>Eukaryota</taxon>
        <taxon>Fungi</taxon>
        <taxon>Dikarya</taxon>
        <taxon>Basidiomycota</taxon>
        <taxon>Agaricomycotina</taxon>
        <taxon>Agaricomycetes</taxon>
        <taxon>Agaricomycetidae</taxon>
        <taxon>Boletales</taxon>
        <taxon>Coniophorineae</taxon>
        <taxon>Coniophoraceae</taxon>
        <taxon>Coniophora</taxon>
    </lineage>
</organism>
<dbReference type="GO" id="GO:0004197">
    <property type="term" value="F:cysteine-type endopeptidase activity"/>
    <property type="evidence" value="ECO:0007669"/>
    <property type="project" value="TreeGrafter"/>
</dbReference>
<comment type="similarity">
    <text evidence="1">Belongs to the peptidase C14B family.</text>
</comment>
<dbReference type="PANTHER" id="PTHR48104">
    <property type="entry name" value="METACASPASE-4"/>
    <property type="match status" value="1"/>
</dbReference>
<dbReference type="EMBL" id="JH711582">
    <property type="protein sequence ID" value="EIW78167.1"/>
    <property type="molecule type" value="Genomic_DNA"/>
</dbReference>
<evidence type="ECO:0000256" key="1">
    <source>
        <dbReference type="ARBA" id="ARBA00009005"/>
    </source>
</evidence>
<dbReference type="GeneID" id="19202074"/>
<dbReference type="KEGG" id="cput:CONPUDRAFT_145502"/>
<sequence>MSPSTSNCKKALLVAVTEENPVIRNRDVRCLSTFLIAHRGFHPNSIFTMTSGDTSSPLCPTEISLMSQLSRILKELSPGGELLFYFSGHSMPPSQMHACCNAKVLRKNNTINIALTFIATLVLPGESTLRGKLQKVRDRIIKLMPSGAKATVIIDSCYSGAFFDNVFLLRDSRFLGVGISPFHGWGTDKPTIAWESEDPIDFSMTRGLVRILHGNPNCSWQELMHDLRLKCNEMTAARLKDLANACSHMGCGASWPHSEDQTPQLIYTNGLNLDSRALL</sequence>
<name>A0A5M3MGI4_CONPW</name>
<dbReference type="PANTHER" id="PTHR48104:SF7">
    <property type="entry name" value="METACASPASE-9"/>
    <property type="match status" value="1"/>
</dbReference>
<evidence type="ECO:0008006" key="4">
    <source>
        <dbReference type="Google" id="ProtNLM"/>
    </source>
</evidence>
<gene>
    <name evidence="2" type="ORF">CONPUDRAFT_145502</name>
</gene>
<protein>
    <recommendedName>
        <fullName evidence="4">Peptidase C14</fullName>
    </recommendedName>
</protein>
<dbReference type="GO" id="GO:0005737">
    <property type="term" value="C:cytoplasm"/>
    <property type="evidence" value="ECO:0007669"/>
    <property type="project" value="TreeGrafter"/>
</dbReference>
<evidence type="ECO:0000313" key="3">
    <source>
        <dbReference type="Proteomes" id="UP000053558"/>
    </source>
</evidence>
<evidence type="ECO:0000313" key="2">
    <source>
        <dbReference type="EMBL" id="EIW78167.1"/>
    </source>
</evidence>
<proteinExistence type="inferred from homology"/>
<dbReference type="Gene3D" id="3.40.50.12660">
    <property type="match status" value="1"/>
</dbReference>
<dbReference type="InterPro" id="IPR050452">
    <property type="entry name" value="Metacaspase"/>
</dbReference>
<accession>A0A5M3MGI4</accession>
<reference evidence="3" key="1">
    <citation type="journal article" date="2012" name="Science">
        <title>The Paleozoic origin of enzymatic lignin decomposition reconstructed from 31 fungal genomes.</title>
        <authorList>
            <person name="Floudas D."/>
            <person name="Binder M."/>
            <person name="Riley R."/>
            <person name="Barry K."/>
            <person name="Blanchette R.A."/>
            <person name="Henrissat B."/>
            <person name="Martinez A.T."/>
            <person name="Otillar R."/>
            <person name="Spatafora J.W."/>
            <person name="Yadav J.S."/>
            <person name="Aerts A."/>
            <person name="Benoit I."/>
            <person name="Boyd A."/>
            <person name="Carlson A."/>
            <person name="Copeland A."/>
            <person name="Coutinho P.M."/>
            <person name="de Vries R.P."/>
            <person name="Ferreira P."/>
            <person name="Findley K."/>
            <person name="Foster B."/>
            <person name="Gaskell J."/>
            <person name="Glotzer D."/>
            <person name="Gorecki P."/>
            <person name="Heitman J."/>
            <person name="Hesse C."/>
            <person name="Hori C."/>
            <person name="Igarashi K."/>
            <person name="Jurgens J.A."/>
            <person name="Kallen N."/>
            <person name="Kersten P."/>
            <person name="Kohler A."/>
            <person name="Kuees U."/>
            <person name="Kumar T.K.A."/>
            <person name="Kuo A."/>
            <person name="LaButti K."/>
            <person name="Larrondo L.F."/>
            <person name="Lindquist E."/>
            <person name="Ling A."/>
            <person name="Lombard V."/>
            <person name="Lucas S."/>
            <person name="Lundell T."/>
            <person name="Martin R."/>
            <person name="McLaughlin D.J."/>
            <person name="Morgenstern I."/>
            <person name="Morin E."/>
            <person name="Murat C."/>
            <person name="Nagy L.G."/>
            <person name="Nolan M."/>
            <person name="Ohm R.A."/>
            <person name="Patyshakuliyeva A."/>
            <person name="Rokas A."/>
            <person name="Ruiz-Duenas F.J."/>
            <person name="Sabat G."/>
            <person name="Salamov A."/>
            <person name="Samejima M."/>
            <person name="Schmutz J."/>
            <person name="Slot J.C."/>
            <person name="St John F."/>
            <person name="Stenlid J."/>
            <person name="Sun H."/>
            <person name="Sun S."/>
            <person name="Syed K."/>
            <person name="Tsang A."/>
            <person name="Wiebenga A."/>
            <person name="Young D."/>
            <person name="Pisabarro A."/>
            <person name="Eastwood D.C."/>
            <person name="Martin F."/>
            <person name="Cullen D."/>
            <person name="Grigoriev I.V."/>
            <person name="Hibbett D.S."/>
        </authorList>
    </citation>
    <scope>NUCLEOTIDE SEQUENCE [LARGE SCALE GENOMIC DNA]</scope>
    <source>
        <strain evidence="3">RWD-64-598 SS2</strain>
    </source>
</reference>